<evidence type="ECO:0000313" key="3">
    <source>
        <dbReference type="Proteomes" id="UP000824469"/>
    </source>
</evidence>
<sequence length="61" mass="6999">MFGEEVNHGELVANQEDIMEGIEHMQQSKEEDYLLDLEDYFDGEDPEEITSFSPPSSTFQA</sequence>
<name>A0AA38LJI8_TAXCH</name>
<dbReference type="Proteomes" id="UP000824469">
    <property type="component" value="Unassembled WGS sequence"/>
</dbReference>
<feature type="compositionally biased region" description="Polar residues" evidence="1">
    <location>
        <begin position="50"/>
        <end position="61"/>
    </location>
</feature>
<organism evidence="2 3">
    <name type="scientific">Taxus chinensis</name>
    <name type="common">Chinese yew</name>
    <name type="synonym">Taxus wallichiana var. chinensis</name>
    <dbReference type="NCBI Taxonomy" id="29808"/>
    <lineage>
        <taxon>Eukaryota</taxon>
        <taxon>Viridiplantae</taxon>
        <taxon>Streptophyta</taxon>
        <taxon>Embryophyta</taxon>
        <taxon>Tracheophyta</taxon>
        <taxon>Spermatophyta</taxon>
        <taxon>Pinopsida</taxon>
        <taxon>Pinidae</taxon>
        <taxon>Conifers II</taxon>
        <taxon>Cupressales</taxon>
        <taxon>Taxaceae</taxon>
        <taxon>Taxus</taxon>
    </lineage>
</organism>
<keyword evidence="3" id="KW-1185">Reference proteome</keyword>
<evidence type="ECO:0000313" key="2">
    <source>
        <dbReference type="EMBL" id="KAH9326374.1"/>
    </source>
</evidence>
<protein>
    <submittedName>
        <fullName evidence="2">Uncharacterized protein</fullName>
    </submittedName>
</protein>
<gene>
    <name evidence="2" type="ORF">KI387_006552</name>
</gene>
<feature type="region of interest" description="Disordered" evidence="1">
    <location>
        <begin position="42"/>
        <end position="61"/>
    </location>
</feature>
<feature type="non-terminal residue" evidence="2">
    <location>
        <position position="61"/>
    </location>
</feature>
<dbReference type="AlphaFoldDB" id="A0AA38LJI8"/>
<evidence type="ECO:0000256" key="1">
    <source>
        <dbReference type="SAM" id="MobiDB-lite"/>
    </source>
</evidence>
<accession>A0AA38LJI8</accession>
<comment type="caution">
    <text evidence="2">The sequence shown here is derived from an EMBL/GenBank/DDBJ whole genome shotgun (WGS) entry which is preliminary data.</text>
</comment>
<reference evidence="2 3" key="1">
    <citation type="journal article" date="2021" name="Nat. Plants">
        <title>The Taxus genome provides insights into paclitaxel biosynthesis.</title>
        <authorList>
            <person name="Xiong X."/>
            <person name="Gou J."/>
            <person name="Liao Q."/>
            <person name="Li Y."/>
            <person name="Zhou Q."/>
            <person name="Bi G."/>
            <person name="Li C."/>
            <person name="Du R."/>
            <person name="Wang X."/>
            <person name="Sun T."/>
            <person name="Guo L."/>
            <person name="Liang H."/>
            <person name="Lu P."/>
            <person name="Wu Y."/>
            <person name="Zhang Z."/>
            <person name="Ro D.K."/>
            <person name="Shang Y."/>
            <person name="Huang S."/>
            <person name="Yan J."/>
        </authorList>
    </citation>
    <scope>NUCLEOTIDE SEQUENCE [LARGE SCALE GENOMIC DNA]</scope>
    <source>
        <strain evidence="2">Ta-2019</strain>
    </source>
</reference>
<proteinExistence type="predicted"/>
<dbReference type="EMBL" id="JAHRHJ020000002">
    <property type="protein sequence ID" value="KAH9326374.1"/>
    <property type="molecule type" value="Genomic_DNA"/>
</dbReference>